<dbReference type="EMBL" id="PVWG01000035">
    <property type="protein sequence ID" value="PSB16899.1"/>
    <property type="molecule type" value="Genomic_DNA"/>
</dbReference>
<dbReference type="OrthoDB" id="463867at2"/>
<dbReference type="AlphaFoldDB" id="A0A2T1D8R6"/>
<organism evidence="1 2">
    <name type="scientific">Phormidesmis priestleyi ULC007</name>
    <dbReference type="NCBI Taxonomy" id="1920490"/>
    <lineage>
        <taxon>Bacteria</taxon>
        <taxon>Bacillati</taxon>
        <taxon>Cyanobacteriota</taxon>
        <taxon>Cyanophyceae</taxon>
        <taxon>Leptolyngbyales</taxon>
        <taxon>Leptolyngbyaceae</taxon>
        <taxon>Phormidesmis</taxon>
    </lineage>
</organism>
<proteinExistence type="predicted"/>
<reference evidence="1 2" key="2">
    <citation type="submission" date="2018-03" db="EMBL/GenBank/DDBJ databases">
        <title>The ancient ancestry and fast evolution of plastids.</title>
        <authorList>
            <person name="Moore K.R."/>
            <person name="Magnabosco C."/>
            <person name="Momper L."/>
            <person name="Gold D.A."/>
            <person name="Bosak T."/>
            <person name="Fournier G.P."/>
        </authorList>
    </citation>
    <scope>NUCLEOTIDE SEQUENCE [LARGE SCALE GENOMIC DNA]</scope>
    <source>
        <strain evidence="1 2">ULC007</strain>
    </source>
</reference>
<gene>
    <name evidence="1" type="ORF">C7B65_20180</name>
</gene>
<dbReference type="STRING" id="1920490.GCA_001895925_02065"/>
<reference evidence="1 2" key="1">
    <citation type="submission" date="2018-02" db="EMBL/GenBank/DDBJ databases">
        <authorList>
            <person name="Cohen D.B."/>
            <person name="Kent A.D."/>
        </authorList>
    </citation>
    <scope>NUCLEOTIDE SEQUENCE [LARGE SCALE GENOMIC DNA]</scope>
    <source>
        <strain evidence="1 2">ULC007</strain>
    </source>
</reference>
<protein>
    <submittedName>
        <fullName evidence="1">Cytotoxic translational repressor of toxin-antitoxin stability system</fullName>
    </submittedName>
</protein>
<evidence type="ECO:0000313" key="1">
    <source>
        <dbReference type="EMBL" id="PSB16899.1"/>
    </source>
</evidence>
<evidence type="ECO:0000313" key="2">
    <source>
        <dbReference type="Proteomes" id="UP000238634"/>
    </source>
</evidence>
<accession>A0A2T1D8R6</accession>
<comment type="caution">
    <text evidence="1">The sequence shown here is derived from an EMBL/GenBank/DDBJ whole genome shotgun (WGS) entry which is preliminary data.</text>
</comment>
<dbReference type="Proteomes" id="UP000238634">
    <property type="component" value="Unassembled WGS sequence"/>
</dbReference>
<keyword evidence="2" id="KW-1185">Reference proteome</keyword>
<sequence>MGGLLLPARLEVRYDRIFLIDLKSLESSAFQKIQQFVFGEFFQINQLQDLHEFQTLGSSQILYRFTLDSYLISIEITGQIIKFLRILPKPNI</sequence>
<name>A0A2T1D8R6_9CYAN</name>